<dbReference type="AlphaFoldDB" id="A0A6J4L460"/>
<feature type="region of interest" description="Disordered" evidence="1">
    <location>
        <begin position="157"/>
        <end position="188"/>
    </location>
</feature>
<gene>
    <name evidence="2" type="ORF">AVDCRST_MAG68-1985</name>
</gene>
<feature type="compositionally biased region" description="Basic and acidic residues" evidence="1">
    <location>
        <begin position="133"/>
        <end position="142"/>
    </location>
</feature>
<dbReference type="EMBL" id="CADCTW010000095">
    <property type="protein sequence ID" value="CAA9322054.1"/>
    <property type="molecule type" value="Genomic_DNA"/>
</dbReference>
<sequence length="203" mass="21081">DRPAHRVAERPSGAPGVPGDRRVRRARERLSARAGGRDRAGGGLPGGAGDHLAAGRVPGGVAVQRGRRAAGVLGGPALRGVVLLRPRGAHAPAAAADGAAGRALRPPRRKGDLLQPLSPRLSRRGAHLRRHQRDGVDPDGGAHRAGVGALVRPHRVPGRHRRPQLGADPRHRGVVRPLAGGRRGRPLPADGLVVVAEPRKGIL</sequence>
<evidence type="ECO:0000256" key="1">
    <source>
        <dbReference type="SAM" id="MobiDB-lite"/>
    </source>
</evidence>
<evidence type="ECO:0000313" key="2">
    <source>
        <dbReference type="EMBL" id="CAA9322054.1"/>
    </source>
</evidence>
<accession>A0A6J4L460</accession>
<feature type="non-terminal residue" evidence="2">
    <location>
        <position position="1"/>
    </location>
</feature>
<feature type="compositionally biased region" description="Low complexity" evidence="1">
    <location>
        <begin position="92"/>
        <end position="104"/>
    </location>
</feature>
<feature type="compositionally biased region" description="Low complexity" evidence="1">
    <location>
        <begin position="175"/>
        <end position="188"/>
    </location>
</feature>
<reference evidence="2" key="1">
    <citation type="submission" date="2020-02" db="EMBL/GenBank/DDBJ databases">
        <authorList>
            <person name="Meier V. D."/>
        </authorList>
    </citation>
    <scope>NUCLEOTIDE SEQUENCE</scope>
    <source>
        <strain evidence="2">AVDCRST_MAG68</strain>
    </source>
</reference>
<feature type="region of interest" description="Disordered" evidence="1">
    <location>
        <begin position="1"/>
        <end position="55"/>
    </location>
</feature>
<feature type="non-terminal residue" evidence="2">
    <location>
        <position position="203"/>
    </location>
</feature>
<feature type="region of interest" description="Disordered" evidence="1">
    <location>
        <begin position="92"/>
        <end position="145"/>
    </location>
</feature>
<proteinExistence type="predicted"/>
<name>A0A6J4L460_9BACT</name>
<organism evidence="2">
    <name type="scientific">uncultured Gemmatimonadota bacterium</name>
    <dbReference type="NCBI Taxonomy" id="203437"/>
    <lineage>
        <taxon>Bacteria</taxon>
        <taxon>Pseudomonadati</taxon>
        <taxon>Gemmatimonadota</taxon>
        <taxon>environmental samples</taxon>
    </lineage>
</organism>
<feature type="compositionally biased region" description="Basic residues" evidence="1">
    <location>
        <begin position="121"/>
        <end position="132"/>
    </location>
</feature>
<protein>
    <submittedName>
        <fullName evidence="2">Uncharacterized protein</fullName>
    </submittedName>
</protein>
<feature type="compositionally biased region" description="Basic and acidic residues" evidence="1">
    <location>
        <begin position="28"/>
        <end position="40"/>
    </location>
</feature>